<protein>
    <submittedName>
        <fullName evidence="1">Uncharacterized protein</fullName>
    </submittedName>
</protein>
<evidence type="ECO:0000313" key="1">
    <source>
        <dbReference type="EMBL" id="MBA2875925.1"/>
    </source>
</evidence>
<organism evidence="1 2">
    <name type="scientific">Thermaerobacillus caldiproteolyticus</name>
    <dbReference type="NCBI Taxonomy" id="247480"/>
    <lineage>
        <taxon>Bacteria</taxon>
        <taxon>Bacillati</taxon>
        <taxon>Bacillota</taxon>
        <taxon>Bacilli</taxon>
        <taxon>Bacillales</taxon>
        <taxon>Anoxybacillaceae</taxon>
        <taxon>Thermaerobacillus</taxon>
    </lineage>
</organism>
<reference evidence="1 2" key="1">
    <citation type="submission" date="2020-07" db="EMBL/GenBank/DDBJ databases">
        <title>Genomic Encyclopedia of Type Strains, Phase IV (KMG-IV): sequencing the most valuable type-strain genomes for metagenomic binning, comparative biology and taxonomic classification.</title>
        <authorList>
            <person name="Goeker M."/>
        </authorList>
    </citation>
    <scope>NUCLEOTIDE SEQUENCE [LARGE SCALE GENOMIC DNA]</scope>
    <source>
        <strain evidence="1 2">DSM 15730</strain>
    </source>
</reference>
<dbReference type="EMBL" id="JACDUT010000008">
    <property type="protein sequence ID" value="MBA2875925.1"/>
    <property type="molecule type" value="Genomic_DNA"/>
</dbReference>
<accession>A0A7V9Z8H9</accession>
<proteinExistence type="predicted"/>
<name>A0A7V9Z8H9_9BACL</name>
<dbReference type="RefSeq" id="WP_181556688.1">
    <property type="nucleotide sequence ID" value="NZ_JACDUT010000008.1"/>
</dbReference>
<keyword evidence="2" id="KW-1185">Reference proteome</keyword>
<comment type="caution">
    <text evidence="1">The sequence shown here is derived from an EMBL/GenBank/DDBJ whole genome shotgun (WGS) entry which is preliminary data.</text>
</comment>
<sequence>MLSFISALMRGLRIGRDDLVYEHGDTGALGICSLTKPLPLAKSDIDKLGKGKLLIEKEAVEELEKHHLSPYVAVICAISFVMFADYLERRLQKQ</sequence>
<gene>
    <name evidence="1" type="ORF">HNR31_002719</name>
</gene>
<evidence type="ECO:0000313" key="2">
    <source>
        <dbReference type="Proteomes" id="UP000523087"/>
    </source>
</evidence>
<dbReference type="AlphaFoldDB" id="A0A7V9Z8H9"/>
<dbReference type="Proteomes" id="UP000523087">
    <property type="component" value="Unassembled WGS sequence"/>
</dbReference>